<sequence length="161" mass="18419">MRANKLFKKIPLEVQGMVFLADLMELSFGKFDLILGMDWLVKHQENLDYVVERVVLKIVEGDEGCEVYLAYVSASGSVVTSVKDIRIVKDFLDVFPDELPRLPLNREVEFGIELLPGRAPVSITPYRMAPKELLQLKAQIQGIEDEHDAHLRVTLKILRER</sequence>
<protein>
    <recommendedName>
        <fullName evidence="3">RVP_2 domain-containing protein</fullName>
    </recommendedName>
</protein>
<dbReference type="InterPro" id="IPR043502">
    <property type="entry name" value="DNA/RNA_pol_sf"/>
</dbReference>
<reference evidence="2" key="2">
    <citation type="submission" date="2025-08" db="UniProtKB">
        <authorList>
            <consortium name="RefSeq"/>
        </authorList>
    </citation>
    <scope>IDENTIFICATION</scope>
</reference>
<dbReference type="InterPro" id="IPR021109">
    <property type="entry name" value="Peptidase_aspartic_dom_sf"/>
</dbReference>
<evidence type="ECO:0000313" key="2">
    <source>
        <dbReference type="RefSeq" id="XP_016733276.1"/>
    </source>
</evidence>
<evidence type="ECO:0008006" key="3">
    <source>
        <dbReference type="Google" id="ProtNLM"/>
    </source>
</evidence>
<organism evidence="1 2">
    <name type="scientific">Gossypium hirsutum</name>
    <name type="common">Upland cotton</name>
    <name type="synonym">Gossypium mexicanum</name>
    <dbReference type="NCBI Taxonomy" id="3635"/>
    <lineage>
        <taxon>Eukaryota</taxon>
        <taxon>Viridiplantae</taxon>
        <taxon>Streptophyta</taxon>
        <taxon>Embryophyta</taxon>
        <taxon>Tracheophyta</taxon>
        <taxon>Spermatophyta</taxon>
        <taxon>Magnoliopsida</taxon>
        <taxon>eudicotyledons</taxon>
        <taxon>Gunneridae</taxon>
        <taxon>Pentapetalae</taxon>
        <taxon>rosids</taxon>
        <taxon>malvids</taxon>
        <taxon>Malvales</taxon>
        <taxon>Malvaceae</taxon>
        <taxon>Malvoideae</taxon>
        <taxon>Gossypium</taxon>
    </lineage>
</organism>
<dbReference type="PANTHER" id="PTHR15503:SF45">
    <property type="entry name" value="RNA-DIRECTED DNA POLYMERASE HOMOLOG"/>
    <property type="match status" value="1"/>
</dbReference>
<dbReference type="Gene3D" id="2.40.70.10">
    <property type="entry name" value="Acid Proteases"/>
    <property type="match status" value="1"/>
</dbReference>
<evidence type="ECO:0000313" key="1">
    <source>
        <dbReference type="Proteomes" id="UP000818029"/>
    </source>
</evidence>
<dbReference type="AlphaFoldDB" id="A0A1U8N2F6"/>
<accession>A0A1U8N2F6</accession>
<dbReference type="InterPro" id="IPR032567">
    <property type="entry name" value="RTL1-rel"/>
</dbReference>
<gene>
    <name evidence="2" type="primary">LOC107943969</name>
</gene>
<keyword evidence="1" id="KW-1185">Reference proteome</keyword>
<dbReference type="RefSeq" id="XP_016733276.1">
    <property type="nucleotide sequence ID" value="XM_016877787.1"/>
</dbReference>
<dbReference type="Proteomes" id="UP000818029">
    <property type="component" value="Chromosome A13"/>
</dbReference>
<name>A0A1U8N2F6_GOSHI</name>
<dbReference type="PANTHER" id="PTHR15503">
    <property type="entry name" value="LDOC1 RELATED"/>
    <property type="match status" value="1"/>
</dbReference>
<dbReference type="PaxDb" id="3635-A0A1U8N2F6"/>
<dbReference type="Pfam" id="PF08284">
    <property type="entry name" value="RVP_2"/>
    <property type="match status" value="1"/>
</dbReference>
<proteinExistence type="predicted"/>
<reference evidence="1" key="1">
    <citation type="journal article" date="2020" name="Nat. Genet.">
        <title>Genomic diversifications of five Gossypium allopolyploid species and their impact on cotton improvement.</title>
        <authorList>
            <person name="Chen Z.J."/>
            <person name="Sreedasyam A."/>
            <person name="Ando A."/>
            <person name="Song Q."/>
            <person name="De Santiago L.M."/>
            <person name="Hulse-Kemp A.M."/>
            <person name="Ding M."/>
            <person name="Ye W."/>
            <person name="Kirkbride R.C."/>
            <person name="Jenkins J."/>
            <person name="Plott C."/>
            <person name="Lovell J."/>
            <person name="Lin Y.M."/>
            <person name="Vaughn R."/>
            <person name="Liu B."/>
            <person name="Simpson S."/>
            <person name="Scheffler B.E."/>
            <person name="Wen L."/>
            <person name="Saski C.A."/>
            <person name="Grover C.E."/>
            <person name="Hu G."/>
            <person name="Conover J.L."/>
            <person name="Carlson J.W."/>
            <person name="Shu S."/>
            <person name="Boston L.B."/>
            <person name="Williams M."/>
            <person name="Peterson D.G."/>
            <person name="McGee K."/>
            <person name="Jones D.C."/>
            <person name="Wendel J.F."/>
            <person name="Stelly D.M."/>
            <person name="Grimwood J."/>
            <person name="Schmutz J."/>
        </authorList>
    </citation>
    <scope>NUCLEOTIDE SEQUENCE [LARGE SCALE GENOMIC DNA]</scope>
    <source>
        <strain evidence="1">cv. TM-1</strain>
    </source>
</reference>
<dbReference type="KEGG" id="ghi:107943969"/>
<dbReference type="GeneID" id="107943969"/>
<dbReference type="SUPFAM" id="SSF56672">
    <property type="entry name" value="DNA/RNA polymerases"/>
    <property type="match status" value="1"/>
</dbReference>